<dbReference type="Proteomes" id="UP001472677">
    <property type="component" value="Unassembled WGS sequence"/>
</dbReference>
<evidence type="ECO:0000313" key="1">
    <source>
        <dbReference type="EMBL" id="KAK8589819.1"/>
    </source>
</evidence>
<sequence length="74" mass="7909">MIGLWAYSNTRNSVLYYGVESHLEVQRGTLAATGPPPFQPSSMSMQLTATATLFVVVQGASYKPPLGGSPRPQP</sequence>
<organism evidence="1 2">
    <name type="scientific">Hibiscus sabdariffa</name>
    <name type="common">roselle</name>
    <dbReference type="NCBI Taxonomy" id="183260"/>
    <lineage>
        <taxon>Eukaryota</taxon>
        <taxon>Viridiplantae</taxon>
        <taxon>Streptophyta</taxon>
        <taxon>Embryophyta</taxon>
        <taxon>Tracheophyta</taxon>
        <taxon>Spermatophyta</taxon>
        <taxon>Magnoliopsida</taxon>
        <taxon>eudicotyledons</taxon>
        <taxon>Gunneridae</taxon>
        <taxon>Pentapetalae</taxon>
        <taxon>rosids</taxon>
        <taxon>malvids</taxon>
        <taxon>Malvales</taxon>
        <taxon>Malvaceae</taxon>
        <taxon>Malvoideae</taxon>
        <taxon>Hibiscus</taxon>
    </lineage>
</organism>
<keyword evidence="2" id="KW-1185">Reference proteome</keyword>
<evidence type="ECO:0000313" key="2">
    <source>
        <dbReference type="Proteomes" id="UP001472677"/>
    </source>
</evidence>
<gene>
    <name evidence="1" type="ORF">V6N12_024210</name>
</gene>
<proteinExistence type="predicted"/>
<name>A0ABR2FZW4_9ROSI</name>
<dbReference type="EMBL" id="JBBPBM010000004">
    <property type="protein sequence ID" value="KAK8589819.1"/>
    <property type="molecule type" value="Genomic_DNA"/>
</dbReference>
<reference evidence="1 2" key="1">
    <citation type="journal article" date="2024" name="G3 (Bethesda)">
        <title>Genome assembly of Hibiscus sabdariffa L. provides insights into metabolisms of medicinal natural products.</title>
        <authorList>
            <person name="Kim T."/>
        </authorList>
    </citation>
    <scope>NUCLEOTIDE SEQUENCE [LARGE SCALE GENOMIC DNA]</scope>
    <source>
        <strain evidence="1">TK-2024</strain>
        <tissue evidence="1">Old leaves</tissue>
    </source>
</reference>
<protein>
    <submittedName>
        <fullName evidence="1">Uncharacterized protein</fullName>
    </submittedName>
</protein>
<comment type="caution">
    <text evidence="1">The sequence shown here is derived from an EMBL/GenBank/DDBJ whole genome shotgun (WGS) entry which is preliminary data.</text>
</comment>
<accession>A0ABR2FZW4</accession>